<evidence type="ECO:0000256" key="1">
    <source>
        <dbReference type="SAM" id="MobiDB-lite"/>
    </source>
</evidence>
<accession>A0A4Y5TNQ8</accession>
<keyword evidence="3" id="KW-1185">Reference proteome</keyword>
<evidence type="ECO:0000313" key="3">
    <source>
        <dbReference type="Proteomes" id="UP000315813"/>
    </source>
</evidence>
<name>A0A4Y5TNQ8_9CAUD</name>
<gene>
    <name evidence="2" type="ORF">bb8_p01</name>
</gene>
<protein>
    <submittedName>
        <fullName evidence="2">Uncharacterized protein</fullName>
    </submittedName>
</protein>
<feature type="region of interest" description="Disordered" evidence="1">
    <location>
        <begin position="22"/>
        <end position="44"/>
    </location>
</feature>
<organism evidence="2 3">
    <name type="scientific">Bordetella phage vB_BbrP_BB8</name>
    <dbReference type="NCBI Taxonomy" id="2587820"/>
    <lineage>
        <taxon>Viruses</taxon>
        <taxon>Duplodnaviria</taxon>
        <taxon>Heunggongvirae</taxon>
        <taxon>Uroviricota</taxon>
        <taxon>Caudoviricetes</taxon>
        <taxon>Autographivirales</taxon>
        <taxon>Autographivirales incertae sedis</taxon>
        <taxon>Vistulavirus</taxon>
        <taxon>Vistulavirus BB8</taxon>
    </lineage>
</organism>
<reference evidence="2 3" key="1">
    <citation type="submission" date="2019-05" db="EMBL/GenBank/DDBJ databases">
        <authorList>
            <person name="Karczewska-Golec J."/>
            <person name="Decewicz P."/>
            <person name="Golec P."/>
        </authorList>
    </citation>
    <scope>NUCLEOTIDE SEQUENCE [LARGE SCALE GENOMIC DNA]</scope>
</reference>
<sequence>MATRGAFFSSCSRCEHGHTSGYQFAGENTGPPKRPFSCHLSSPS</sequence>
<dbReference type="EMBL" id="MK984681">
    <property type="protein sequence ID" value="QDB70976.1"/>
    <property type="molecule type" value="Genomic_DNA"/>
</dbReference>
<dbReference type="Proteomes" id="UP000315813">
    <property type="component" value="Segment"/>
</dbReference>
<proteinExistence type="predicted"/>
<evidence type="ECO:0000313" key="2">
    <source>
        <dbReference type="EMBL" id="QDB70976.1"/>
    </source>
</evidence>